<dbReference type="SUPFAM" id="SSF56300">
    <property type="entry name" value="Metallo-dependent phosphatases"/>
    <property type="match status" value="1"/>
</dbReference>
<dbReference type="PANTHER" id="PTHR42850">
    <property type="entry name" value="METALLOPHOSPHOESTERASE"/>
    <property type="match status" value="1"/>
</dbReference>
<organism evidence="4 5">
    <name type="scientific">Haloferula sargassicola</name>
    <dbReference type="NCBI Taxonomy" id="490096"/>
    <lineage>
        <taxon>Bacteria</taxon>
        <taxon>Pseudomonadati</taxon>
        <taxon>Verrucomicrobiota</taxon>
        <taxon>Verrucomicrobiia</taxon>
        <taxon>Verrucomicrobiales</taxon>
        <taxon>Verrucomicrobiaceae</taxon>
        <taxon>Haloferula</taxon>
    </lineage>
</organism>
<feature type="region of interest" description="Disordered" evidence="2">
    <location>
        <begin position="1"/>
        <end position="29"/>
    </location>
</feature>
<dbReference type="Proteomes" id="UP001476282">
    <property type="component" value="Unassembled WGS sequence"/>
</dbReference>
<comment type="caution">
    <text evidence="4">The sequence shown here is derived from an EMBL/GenBank/DDBJ whole genome shotgun (WGS) entry which is preliminary data.</text>
</comment>
<evidence type="ECO:0000256" key="1">
    <source>
        <dbReference type="ARBA" id="ARBA00008950"/>
    </source>
</evidence>
<protein>
    <recommendedName>
        <fullName evidence="3">Calcineurin-like phosphoesterase domain-containing protein</fullName>
    </recommendedName>
</protein>
<dbReference type="InterPro" id="IPR029052">
    <property type="entry name" value="Metallo-depent_PP-like"/>
</dbReference>
<evidence type="ECO:0000313" key="4">
    <source>
        <dbReference type="EMBL" id="GAA5482137.1"/>
    </source>
</evidence>
<dbReference type="InterPro" id="IPR050126">
    <property type="entry name" value="Ap4A_hydrolase"/>
</dbReference>
<feature type="compositionally biased region" description="Pro residues" evidence="2">
    <location>
        <begin position="1"/>
        <end position="10"/>
    </location>
</feature>
<sequence length="273" mass="30184">MQPPSGPPPVIASAPPGVVPQASDPAAGKEQPLQRIALFGDIHANLEALQTVLADAKEQGCDSFICMGDVVGYNADPGACLEIVREMNCPVIKGNHDEDASGEHSLDSMNPVAAAALEWTRQQLSDEQRTWLRRLRMVRQIADFTVVHSTLDQPANWNYVTNRFDAMSNFSYQFTQVCFHGHTHVPRVYVKGEKVVEVPAESVVIEPGQKYFINVGSVGQPRDGDWRACYAIYDFPSKTVVFRRLEYDIQTTQSKILAAGLPEMLAERLADGR</sequence>
<feature type="domain" description="Calcineurin-like phosphoesterase" evidence="3">
    <location>
        <begin position="35"/>
        <end position="235"/>
    </location>
</feature>
<dbReference type="CDD" id="cd00838">
    <property type="entry name" value="MPP_superfamily"/>
    <property type="match status" value="1"/>
</dbReference>
<evidence type="ECO:0000256" key="2">
    <source>
        <dbReference type="SAM" id="MobiDB-lite"/>
    </source>
</evidence>
<accession>A0ABP9UN81</accession>
<dbReference type="PANTHER" id="PTHR42850:SF2">
    <property type="entry name" value="BLL5683 PROTEIN"/>
    <property type="match status" value="1"/>
</dbReference>
<keyword evidence="5" id="KW-1185">Reference proteome</keyword>
<name>A0ABP9UN81_9BACT</name>
<dbReference type="InterPro" id="IPR011152">
    <property type="entry name" value="Pesterase_MJ0912"/>
</dbReference>
<dbReference type="Pfam" id="PF12850">
    <property type="entry name" value="Metallophos_2"/>
    <property type="match status" value="1"/>
</dbReference>
<dbReference type="PIRSF" id="PIRSF000883">
    <property type="entry name" value="Pesterase_MJ0912"/>
    <property type="match status" value="1"/>
</dbReference>
<dbReference type="InterPro" id="IPR024654">
    <property type="entry name" value="Calcineurin-like_PHP_lpxH"/>
</dbReference>
<proteinExistence type="inferred from homology"/>
<dbReference type="Gene3D" id="3.60.21.10">
    <property type="match status" value="1"/>
</dbReference>
<gene>
    <name evidence="4" type="ORF">Hsar01_01353</name>
</gene>
<dbReference type="RefSeq" id="WP_353566282.1">
    <property type="nucleotide sequence ID" value="NZ_BAABRI010000006.1"/>
</dbReference>
<dbReference type="EMBL" id="BAABRI010000006">
    <property type="protein sequence ID" value="GAA5482137.1"/>
    <property type="molecule type" value="Genomic_DNA"/>
</dbReference>
<evidence type="ECO:0000313" key="5">
    <source>
        <dbReference type="Proteomes" id="UP001476282"/>
    </source>
</evidence>
<evidence type="ECO:0000259" key="3">
    <source>
        <dbReference type="Pfam" id="PF12850"/>
    </source>
</evidence>
<comment type="similarity">
    <text evidence="1">Belongs to the metallophosphoesterase superfamily. YfcE family.</text>
</comment>
<reference evidence="4 5" key="1">
    <citation type="submission" date="2024-02" db="EMBL/GenBank/DDBJ databases">
        <title>Haloferula sargassicola NBRC 104335.</title>
        <authorList>
            <person name="Ichikawa N."/>
            <person name="Katano-Makiyama Y."/>
            <person name="Hidaka K."/>
        </authorList>
    </citation>
    <scope>NUCLEOTIDE SEQUENCE [LARGE SCALE GENOMIC DNA]</scope>
    <source>
        <strain evidence="4 5">NBRC 104335</strain>
    </source>
</reference>